<dbReference type="SMART" id="SM00066">
    <property type="entry name" value="GAL4"/>
    <property type="match status" value="1"/>
</dbReference>
<dbReference type="SUPFAM" id="SSF52266">
    <property type="entry name" value="SGNH hydrolase"/>
    <property type="match status" value="1"/>
</dbReference>
<keyword evidence="10" id="KW-1185">Reference proteome</keyword>
<evidence type="ECO:0000256" key="5">
    <source>
        <dbReference type="ARBA" id="ARBA00023125"/>
    </source>
</evidence>
<dbReference type="Pfam" id="PF13472">
    <property type="entry name" value="Lipase_GDSL_2"/>
    <property type="match status" value="1"/>
</dbReference>
<reference evidence="10" key="1">
    <citation type="journal article" date="2015" name="Genome Announc.">
        <title>Genome sequence of the AIDS-associated pathogen Penicillium marneffei (ATCC18224) and its near taxonomic relative Talaromyces stipitatus (ATCC10500).</title>
        <authorList>
            <person name="Nierman W.C."/>
            <person name="Fedorova-Abrams N.D."/>
            <person name="Andrianopoulos A."/>
        </authorList>
    </citation>
    <scope>NUCLEOTIDE SEQUENCE [LARGE SCALE GENOMIC DNA]</scope>
    <source>
        <strain evidence="10">ATCC 10500 / CBS 375.48 / QM 6759 / NRRL 1006</strain>
    </source>
</reference>
<keyword evidence="7" id="KW-0539">Nucleus</keyword>
<evidence type="ECO:0000313" key="10">
    <source>
        <dbReference type="Proteomes" id="UP000001745"/>
    </source>
</evidence>
<evidence type="ECO:0000256" key="4">
    <source>
        <dbReference type="ARBA" id="ARBA00023015"/>
    </source>
</evidence>
<evidence type="ECO:0000256" key="7">
    <source>
        <dbReference type="ARBA" id="ARBA00023242"/>
    </source>
</evidence>
<dbReference type="eggNOG" id="KOG3035">
    <property type="taxonomic scope" value="Eukaryota"/>
</dbReference>
<dbReference type="GO" id="GO:0003677">
    <property type="term" value="F:DNA binding"/>
    <property type="evidence" value="ECO:0007669"/>
    <property type="project" value="UniProtKB-KW"/>
</dbReference>
<keyword evidence="2" id="KW-0479">Metal-binding</keyword>
<dbReference type="HOGENOM" id="CLU_350278_0_0_1"/>
<dbReference type="GO" id="GO:0008270">
    <property type="term" value="F:zinc ion binding"/>
    <property type="evidence" value="ECO:0007669"/>
    <property type="project" value="InterPro"/>
</dbReference>
<dbReference type="InterPro" id="IPR001138">
    <property type="entry name" value="Zn2Cys6_DnaBD"/>
</dbReference>
<evidence type="ECO:0000259" key="8">
    <source>
        <dbReference type="PROSITE" id="PS50048"/>
    </source>
</evidence>
<protein>
    <recommendedName>
        <fullName evidence="8">Zn(2)-C6 fungal-type domain-containing protein</fullName>
    </recommendedName>
</protein>
<dbReference type="STRING" id="441959.B8MP92"/>
<dbReference type="AlphaFoldDB" id="B8MP92"/>
<dbReference type="Gene3D" id="4.10.240.10">
    <property type="entry name" value="Zn(2)-C6 fungal-type DNA-binding domain"/>
    <property type="match status" value="1"/>
</dbReference>
<organism evidence="9 10">
    <name type="scientific">Talaromyces stipitatus (strain ATCC 10500 / CBS 375.48 / QM 6759 / NRRL 1006)</name>
    <name type="common">Penicillium stipitatum</name>
    <dbReference type="NCBI Taxonomy" id="441959"/>
    <lineage>
        <taxon>Eukaryota</taxon>
        <taxon>Fungi</taxon>
        <taxon>Dikarya</taxon>
        <taxon>Ascomycota</taxon>
        <taxon>Pezizomycotina</taxon>
        <taxon>Eurotiomycetes</taxon>
        <taxon>Eurotiomycetidae</taxon>
        <taxon>Eurotiales</taxon>
        <taxon>Trichocomaceae</taxon>
        <taxon>Talaromyces</taxon>
        <taxon>Talaromyces sect. Talaromyces</taxon>
    </lineage>
</organism>
<dbReference type="PROSITE" id="PS50048">
    <property type="entry name" value="ZN2_CY6_FUNGAL_2"/>
    <property type="match status" value="1"/>
</dbReference>
<keyword evidence="3" id="KW-0862">Zinc</keyword>
<gene>
    <name evidence="9" type="ORF">TSTA_105420</name>
</gene>
<evidence type="ECO:0000256" key="2">
    <source>
        <dbReference type="ARBA" id="ARBA00022723"/>
    </source>
</evidence>
<sequence length="804" mass="90150">MPTSLSVLKRFARPKIILFGDSITELSCDQSLGFALAPALQHEYFRKLQIVVHGYGGYNTEHARHILEPILDYETSSVPDKKDELLTDVKLLTIFFGTNDATQNDSQFVPLERYKANLRHMVDVAQNRNIPTILVGPGLVDEYSAKGCEGSGRSTTRAREYSEACRQVSIEKNVPFTDMWHAMLAMKGWKTGDPIIGQRGSASDLHLRDILTDGVHFSGSAYHTIRKHFPNLKSENLSTMLPHISEIDPKDLPASLWQERSKITVDVSMSPTVGGYLWNLQAMPLKQACDCCNIRKIRCNGAQPCQRCINNRLNCTYLRQRQKSGPRRLRQSSKKIWDTQVSSVGVSEPNGMQMRRIQHDDLGTGLLTTTPARRISLSAINSVFEIFRDNLYGIWPLLDTENLLQQLIIGTDDIQTYALSTALCAATLSHLDRTITQEQSQLDGLFTADAFAQEARRVRCTYDYMEPVTLATVLTSYFLHIFYGKQPSRMQTAAFYIREAISFAQLLGMHTEDTYSRVIDGFLNLVNLFKYPGNDFFNKWTAQSSQVAVSSRQLLLLQQELQFLPSEIPPEANSIQRVDIYATRHWIRALAWKLSLQSGYIASNGISSRKEMSTLYPHQIALDMLLETGNIHPTAFEVHGPGMEVKMTEIATALANSIECQPEEEESQSLSFVIRPRDTFKSICDLIFSTKVMLPNLRESLRERVQKVFGHSKFYTAVESTTPNDDESLEQGAWALFGSSAANCAARNVVEHDTAALIAVSDPSAWFPTAISTASFTAFNSTFHDTDLFDIPAIITGAYDPVGT</sequence>
<evidence type="ECO:0000256" key="3">
    <source>
        <dbReference type="ARBA" id="ARBA00022833"/>
    </source>
</evidence>
<proteinExistence type="predicted"/>
<dbReference type="InParanoid" id="B8MP92"/>
<dbReference type="Proteomes" id="UP000001745">
    <property type="component" value="Unassembled WGS sequence"/>
</dbReference>
<dbReference type="CDD" id="cd01838">
    <property type="entry name" value="Isoamyl_acetate_hydrolase_like"/>
    <property type="match status" value="1"/>
</dbReference>
<dbReference type="Gene3D" id="3.40.50.1110">
    <property type="entry name" value="SGNH hydrolase"/>
    <property type="match status" value="1"/>
</dbReference>
<dbReference type="InterPro" id="IPR036514">
    <property type="entry name" value="SGNH_hydro_sf"/>
</dbReference>
<dbReference type="InterPro" id="IPR050797">
    <property type="entry name" value="Carb_Metab_Trans_Reg"/>
</dbReference>
<dbReference type="FunCoup" id="B8MP92">
    <property type="interactions" value="594"/>
</dbReference>
<dbReference type="InterPro" id="IPR013830">
    <property type="entry name" value="SGNH_hydro"/>
</dbReference>
<dbReference type="PhylomeDB" id="B8MP92"/>
<dbReference type="Pfam" id="PF00172">
    <property type="entry name" value="Zn_clus"/>
    <property type="match status" value="1"/>
</dbReference>
<dbReference type="PANTHER" id="PTHR31668:SF18">
    <property type="entry name" value="MALTOSE FERMENTATION REGULATORY PROTEIN MAL13-RELATED"/>
    <property type="match status" value="1"/>
</dbReference>
<dbReference type="PANTHER" id="PTHR31668">
    <property type="entry name" value="GLUCOSE TRANSPORT TRANSCRIPTION REGULATOR RGT1-RELATED-RELATED"/>
    <property type="match status" value="1"/>
</dbReference>
<evidence type="ECO:0000313" key="9">
    <source>
        <dbReference type="EMBL" id="EED14331.1"/>
    </source>
</evidence>
<dbReference type="EMBL" id="EQ962658">
    <property type="protein sequence ID" value="EED14331.1"/>
    <property type="molecule type" value="Genomic_DNA"/>
</dbReference>
<dbReference type="SUPFAM" id="SSF57701">
    <property type="entry name" value="Zn2/Cys6 DNA-binding domain"/>
    <property type="match status" value="1"/>
</dbReference>
<dbReference type="GO" id="GO:0000981">
    <property type="term" value="F:DNA-binding transcription factor activity, RNA polymerase II-specific"/>
    <property type="evidence" value="ECO:0007669"/>
    <property type="project" value="InterPro"/>
</dbReference>
<dbReference type="RefSeq" id="XP_002486569.1">
    <property type="nucleotide sequence ID" value="XM_002486524.1"/>
</dbReference>
<keyword evidence="6" id="KW-0804">Transcription</keyword>
<comment type="subcellular location">
    <subcellularLocation>
        <location evidence="1">Nucleus</location>
    </subcellularLocation>
</comment>
<dbReference type="GeneID" id="8098763"/>
<dbReference type="OrthoDB" id="2740448at2759"/>
<dbReference type="CDD" id="cd12148">
    <property type="entry name" value="fungal_TF_MHR"/>
    <property type="match status" value="1"/>
</dbReference>
<feature type="domain" description="Zn(2)-C6 fungal-type" evidence="8">
    <location>
        <begin position="288"/>
        <end position="317"/>
    </location>
</feature>
<dbReference type="GO" id="GO:0005634">
    <property type="term" value="C:nucleus"/>
    <property type="evidence" value="ECO:0007669"/>
    <property type="project" value="UniProtKB-SubCell"/>
</dbReference>
<evidence type="ECO:0000256" key="1">
    <source>
        <dbReference type="ARBA" id="ARBA00004123"/>
    </source>
</evidence>
<dbReference type="CDD" id="cd00067">
    <property type="entry name" value="GAL4"/>
    <property type="match status" value="1"/>
</dbReference>
<evidence type="ECO:0000256" key="6">
    <source>
        <dbReference type="ARBA" id="ARBA00023163"/>
    </source>
</evidence>
<name>B8MP92_TALSN</name>
<keyword evidence="4" id="KW-0805">Transcription regulation</keyword>
<accession>B8MP92</accession>
<dbReference type="InterPro" id="IPR036864">
    <property type="entry name" value="Zn2-C6_fun-type_DNA-bd_sf"/>
</dbReference>
<dbReference type="VEuPathDB" id="FungiDB:TSTA_105420"/>
<keyword evidence="5" id="KW-0238">DNA-binding</keyword>